<evidence type="ECO:0000313" key="1">
    <source>
        <dbReference type="EMBL" id="SIT56127.1"/>
    </source>
</evidence>
<dbReference type="AlphaFoldDB" id="A0A1R3V8A5"/>
<organism evidence="1 2">
    <name type="scientific">Mesorhizobium prunaredense</name>
    <dbReference type="NCBI Taxonomy" id="1631249"/>
    <lineage>
        <taxon>Bacteria</taxon>
        <taxon>Pseudomonadati</taxon>
        <taxon>Pseudomonadota</taxon>
        <taxon>Alphaproteobacteria</taxon>
        <taxon>Hyphomicrobiales</taxon>
        <taxon>Phyllobacteriaceae</taxon>
        <taxon>Mesorhizobium</taxon>
    </lineage>
</organism>
<keyword evidence="2" id="KW-1185">Reference proteome</keyword>
<reference evidence="2" key="1">
    <citation type="submission" date="2017-01" db="EMBL/GenBank/DDBJ databases">
        <authorList>
            <person name="Brunel B."/>
        </authorList>
    </citation>
    <scope>NUCLEOTIDE SEQUENCE [LARGE SCALE GENOMIC DNA]</scope>
</reference>
<name>A0A1R3V8A5_9HYPH</name>
<dbReference type="EMBL" id="FTPD01000017">
    <property type="protein sequence ID" value="SIT56127.1"/>
    <property type="molecule type" value="Genomic_DNA"/>
</dbReference>
<dbReference type="Proteomes" id="UP000188388">
    <property type="component" value="Unassembled WGS sequence"/>
</dbReference>
<proteinExistence type="predicted"/>
<evidence type="ECO:0000313" key="2">
    <source>
        <dbReference type="Proteomes" id="UP000188388"/>
    </source>
</evidence>
<accession>A0A1R3V8A5</accession>
<protein>
    <submittedName>
        <fullName evidence="1">Uncharacterized protein</fullName>
    </submittedName>
</protein>
<sequence length="157" mass="17033">MEQEGKPFAMLEGSCLRLHLQILSRVCDAGKAEFAQHVDGWIAERSLIISLMKVTRAANIGMLADGGRFGGVPGGFVGFDECGDALAVQAADLERTARNGFGLRRADCLIELEHAEACSEALFRMRPAGKNCDYKPLVCGPTERAQRRKRIVPTGVV</sequence>
<gene>
    <name evidence="1" type="ORF">BQ8794_240334</name>
</gene>